<dbReference type="RefSeq" id="WP_262427044.1">
    <property type="nucleotide sequence ID" value="NZ_JACRTJ010000010.1"/>
</dbReference>
<evidence type="ECO:0000313" key="14">
    <source>
        <dbReference type="Proteomes" id="UP000647491"/>
    </source>
</evidence>
<evidence type="ECO:0000256" key="10">
    <source>
        <dbReference type="HAMAP-Rule" id="MF_00685"/>
    </source>
</evidence>
<dbReference type="Pfam" id="PF02922">
    <property type="entry name" value="CBM_48"/>
    <property type="match status" value="1"/>
</dbReference>
<comment type="caution">
    <text evidence="13">The sequence shown here is derived from an EMBL/GenBank/DDBJ whole genome shotgun (WGS) entry which is preliminary data.</text>
</comment>
<dbReference type="SUPFAM" id="SSF51011">
    <property type="entry name" value="Glycosyl hydrolase domain"/>
    <property type="match status" value="1"/>
</dbReference>
<dbReference type="PANTHER" id="PTHR43651">
    <property type="entry name" value="1,4-ALPHA-GLUCAN-BRANCHING ENZYME"/>
    <property type="match status" value="1"/>
</dbReference>
<evidence type="ECO:0000256" key="11">
    <source>
        <dbReference type="SAM" id="MobiDB-lite"/>
    </source>
</evidence>
<feature type="compositionally biased region" description="Basic and acidic residues" evidence="11">
    <location>
        <begin position="750"/>
        <end position="764"/>
    </location>
</feature>
<evidence type="ECO:0000256" key="3">
    <source>
        <dbReference type="ARBA" id="ARBA00004964"/>
    </source>
</evidence>
<comment type="pathway">
    <text evidence="3 10">Glycan biosynthesis; glycogen biosynthesis.</text>
</comment>
<dbReference type="PANTHER" id="PTHR43651:SF3">
    <property type="entry name" value="1,4-ALPHA-GLUCAN-BRANCHING ENZYME"/>
    <property type="match status" value="1"/>
</dbReference>
<evidence type="ECO:0000256" key="4">
    <source>
        <dbReference type="ARBA" id="ARBA00009000"/>
    </source>
</evidence>
<dbReference type="CDD" id="cd11322">
    <property type="entry name" value="AmyAc_Glg_BE"/>
    <property type="match status" value="1"/>
</dbReference>
<dbReference type="SUPFAM" id="SSF51445">
    <property type="entry name" value="(Trans)glycosidases"/>
    <property type="match status" value="1"/>
</dbReference>
<comment type="function">
    <text evidence="2 10">Catalyzes the formation of the alpha-1,6-glucosidic linkages in glycogen by scission of a 1,4-alpha-linked oligosaccharide from growing alpha-1,4-glucan chains and the subsequent attachment of the oligosaccharide to the alpha-1,6 position.</text>
</comment>
<dbReference type="GO" id="GO:0003844">
    <property type="term" value="F:1,4-alpha-glucan branching enzyme activity"/>
    <property type="evidence" value="ECO:0007669"/>
    <property type="project" value="UniProtKB-EC"/>
</dbReference>
<evidence type="ECO:0000256" key="9">
    <source>
        <dbReference type="ARBA" id="ARBA00023277"/>
    </source>
</evidence>
<keyword evidence="14" id="KW-1185">Reference proteome</keyword>
<dbReference type="SMART" id="SM00642">
    <property type="entry name" value="Aamy"/>
    <property type="match status" value="1"/>
</dbReference>
<dbReference type="InterPro" id="IPR044143">
    <property type="entry name" value="GlgB_N_E_set_prok"/>
</dbReference>
<dbReference type="InterPro" id="IPR006047">
    <property type="entry name" value="GH13_cat_dom"/>
</dbReference>
<feature type="compositionally biased region" description="Basic and acidic residues" evidence="11">
    <location>
        <begin position="823"/>
        <end position="833"/>
    </location>
</feature>
<feature type="compositionally biased region" description="Basic and acidic residues" evidence="11">
    <location>
        <begin position="793"/>
        <end position="805"/>
    </location>
</feature>
<dbReference type="NCBIfam" id="NF003811">
    <property type="entry name" value="PRK05402.1"/>
    <property type="match status" value="1"/>
</dbReference>
<dbReference type="Gene3D" id="2.60.40.10">
    <property type="entry name" value="Immunoglobulins"/>
    <property type="match status" value="2"/>
</dbReference>
<organism evidence="13 14">
    <name type="scientific">Enterocloster hominis</name>
    <name type="common">ex Liu et al. 2021</name>
    <dbReference type="NCBI Taxonomy" id="2763663"/>
    <lineage>
        <taxon>Bacteria</taxon>
        <taxon>Bacillati</taxon>
        <taxon>Bacillota</taxon>
        <taxon>Clostridia</taxon>
        <taxon>Lachnospirales</taxon>
        <taxon>Lachnospiraceae</taxon>
        <taxon>Enterocloster</taxon>
    </lineage>
</organism>
<comment type="similarity">
    <text evidence="4 10">Belongs to the glycosyl hydrolase 13 family. GlgB subfamily.</text>
</comment>
<evidence type="ECO:0000256" key="6">
    <source>
        <dbReference type="ARBA" id="ARBA00022676"/>
    </source>
</evidence>
<dbReference type="InterPro" id="IPR037439">
    <property type="entry name" value="Branching_enzy"/>
</dbReference>
<gene>
    <name evidence="10 13" type="primary">glgB</name>
    <name evidence="13" type="ORF">H8708_04040</name>
</gene>
<protein>
    <recommendedName>
        <fullName evidence="10">1,4-alpha-glucan branching enzyme GlgB</fullName>
        <ecNumber evidence="10">2.4.1.18</ecNumber>
    </recommendedName>
    <alternativeName>
        <fullName evidence="10">1,4-alpha-D-glucan:1,4-alpha-D-glucan 6-glucosyl-transferase</fullName>
    </alternativeName>
    <alternativeName>
        <fullName evidence="10">Alpha-(1-&gt;4)-glucan branching enzyme</fullName>
    </alternativeName>
    <alternativeName>
        <fullName evidence="10">Glycogen branching enzyme</fullName>
        <shortName evidence="10">BE</shortName>
    </alternativeName>
</protein>
<keyword evidence="8 10" id="KW-0320">Glycogen biosynthesis</keyword>
<dbReference type="EC" id="2.4.1.18" evidence="10"/>
<evidence type="ECO:0000313" key="13">
    <source>
        <dbReference type="EMBL" id="MBC8598408.1"/>
    </source>
</evidence>
<keyword evidence="6 10" id="KW-0328">Glycosyltransferase</keyword>
<dbReference type="EMBL" id="JACRTJ010000010">
    <property type="protein sequence ID" value="MBC8598408.1"/>
    <property type="molecule type" value="Genomic_DNA"/>
</dbReference>
<feature type="domain" description="Glycosyl hydrolase family 13 catalytic" evidence="12">
    <location>
        <begin position="255"/>
        <end position="627"/>
    </location>
</feature>
<dbReference type="InterPro" id="IPR014756">
    <property type="entry name" value="Ig_E-set"/>
</dbReference>
<dbReference type="Pfam" id="PF02806">
    <property type="entry name" value="Alpha-amylase_C"/>
    <property type="match status" value="1"/>
</dbReference>
<dbReference type="NCBIfam" id="NF008967">
    <property type="entry name" value="PRK12313.1"/>
    <property type="match status" value="1"/>
</dbReference>
<dbReference type="CDD" id="cd02855">
    <property type="entry name" value="E_set_GBE_prok_N"/>
    <property type="match status" value="1"/>
</dbReference>
<evidence type="ECO:0000256" key="1">
    <source>
        <dbReference type="ARBA" id="ARBA00000826"/>
    </source>
</evidence>
<keyword evidence="7 10" id="KW-0808">Transferase</keyword>
<dbReference type="InterPro" id="IPR013783">
    <property type="entry name" value="Ig-like_fold"/>
</dbReference>
<accession>A0ABR7NQZ4</accession>
<evidence type="ECO:0000256" key="7">
    <source>
        <dbReference type="ARBA" id="ARBA00022679"/>
    </source>
</evidence>
<dbReference type="SUPFAM" id="SSF81296">
    <property type="entry name" value="E set domains"/>
    <property type="match status" value="1"/>
</dbReference>
<evidence type="ECO:0000256" key="2">
    <source>
        <dbReference type="ARBA" id="ARBA00002953"/>
    </source>
</evidence>
<dbReference type="InterPro" id="IPR054169">
    <property type="entry name" value="GlgB_N"/>
</dbReference>
<dbReference type="InterPro" id="IPR006407">
    <property type="entry name" value="GlgB"/>
</dbReference>
<keyword evidence="9 10" id="KW-0119">Carbohydrate metabolism</keyword>
<dbReference type="InterPro" id="IPR004193">
    <property type="entry name" value="Glyco_hydro_13_N"/>
</dbReference>
<dbReference type="InterPro" id="IPR017853">
    <property type="entry name" value="GH"/>
</dbReference>
<keyword evidence="5 10" id="KW-0321">Glycogen metabolism</keyword>
<feature type="active site" description="Proton donor" evidence="10">
    <location>
        <position position="476"/>
    </location>
</feature>
<feature type="active site" description="Nucleophile" evidence="10">
    <location>
        <position position="423"/>
    </location>
</feature>
<dbReference type="Pfam" id="PF22019">
    <property type="entry name" value="GlgB_N"/>
    <property type="match status" value="1"/>
</dbReference>
<feature type="region of interest" description="Disordered" evidence="11">
    <location>
        <begin position="750"/>
        <end position="833"/>
    </location>
</feature>
<reference evidence="13 14" key="1">
    <citation type="submission" date="2020-08" db="EMBL/GenBank/DDBJ databases">
        <title>Genome public.</title>
        <authorList>
            <person name="Liu C."/>
            <person name="Sun Q."/>
        </authorList>
    </citation>
    <scope>NUCLEOTIDE SEQUENCE [LARGE SCALE GENOMIC DNA]</scope>
    <source>
        <strain evidence="13 14">BX10</strain>
    </source>
</reference>
<dbReference type="PIRSF" id="PIRSF000463">
    <property type="entry name" value="GlgB"/>
    <property type="match status" value="1"/>
</dbReference>
<dbReference type="Pfam" id="PF00128">
    <property type="entry name" value="Alpha-amylase"/>
    <property type="match status" value="1"/>
</dbReference>
<dbReference type="InterPro" id="IPR006048">
    <property type="entry name" value="A-amylase/branching_C"/>
</dbReference>
<proteinExistence type="inferred from homology"/>
<dbReference type="Gene3D" id="2.60.40.1180">
    <property type="entry name" value="Golgi alpha-mannosidase II"/>
    <property type="match status" value="1"/>
</dbReference>
<comment type="subunit">
    <text evidence="10">Monomer.</text>
</comment>
<evidence type="ECO:0000256" key="8">
    <source>
        <dbReference type="ARBA" id="ARBA00023056"/>
    </source>
</evidence>
<sequence>MEKILYDQMDWAGIEEIVYSESSDPGRLLGAHVVKEGLLIQAFLPGARTAAVKLGKEKFPMEMADEAGWFAVLFEDKRELEPYRLIAGYEDGTVAETEDPYSFRFRSRFKDEELKKLEAGIYYDSYEKLGAHPVSENGVRGVHFAVWAPGAMRVSVVGDFNMWDGRRHQMIRLGGSGVYELFIPGVKPGDLYKYEVKTRAGEPMLKADPYANYAELRPDTASVVWDLGRYKWSDKEWMDRRAKTDTKTAPMSVYEVHLGSWMRKPAELDENGEEKNGSQFYNYRETAEKLASYVKEMGYTHVELLPVMEHPLDASWGYQVTGYYAPTSRYGTPDDFKAFMDHMHKEGIGVILDWVPAHFPRDAHGLASFDGTCLYEHLDPRQGSHPHWGTLIYNYGRPQVSNFLISNALFWAKEYHADGIRMDAVASMLYLDYGKNAGEWVANMYGGHENLEAVEFLKHLNSVFHKEAKGAVLIAEESTAWPQITGNVKEGGLGFDYKWNMGWMNDFLGYMQCDPYFRNQHYGELTFSMLYAYSENFVLVFSHDEVVHGKGSMAGKMPGDTQEKKFANLRAAYGFMTGHPGKKLLFMGQEFGQMDEWNENRSLEWELLQYPVHKEMQEYVKALNHLYTTQPALYEMDYEPEGFEWINCTYNDENIAIFIRKTKRPEDTLLFVCNFVPVAHEKFRVGVPFAGKYKEILNSDSVKFGGTGATNPRVKASKKEEWDAREHSISITLPPLGICVFQCTPVKEEPKKETGKKAAGKKETAGAARKKTAGEKPAAAKKPSRTPGPVEAAGKKAADALDRISQKVGGLIKKTAQSGGQQENKESVHKEER</sequence>
<dbReference type="NCBIfam" id="TIGR01515">
    <property type="entry name" value="branching_enzym"/>
    <property type="match status" value="1"/>
</dbReference>
<dbReference type="InterPro" id="IPR013780">
    <property type="entry name" value="Glyco_hydro_b"/>
</dbReference>
<comment type="catalytic activity">
    <reaction evidence="1 10">
        <text>Transfers a segment of a (1-&gt;4)-alpha-D-glucan chain to a primary hydroxy group in a similar glucan chain.</text>
        <dbReference type="EC" id="2.4.1.18"/>
    </reaction>
</comment>
<evidence type="ECO:0000259" key="12">
    <source>
        <dbReference type="SMART" id="SM00642"/>
    </source>
</evidence>
<evidence type="ECO:0000256" key="5">
    <source>
        <dbReference type="ARBA" id="ARBA00022600"/>
    </source>
</evidence>
<dbReference type="Proteomes" id="UP000647491">
    <property type="component" value="Unassembled WGS sequence"/>
</dbReference>
<name>A0ABR7NQZ4_9FIRM</name>
<dbReference type="HAMAP" id="MF_00685">
    <property type="entry name" value="GlgB"/>
    <property type="match status" value="1"/>
</dbReference>
<dbReference type="Gene3D" id="3.20.20.80">
    <property type="entry name" value="Glycosidases"/>
    <property type="match status" value="1"/>
</dbReference>